<dbReference type="Gene3D" id="3.90.550.10">
    <property type="entry name" value="Spore Coat Polysaccharide Biosynthesis Protein SpsA, Chain A"/>
    <property type="match status" value="1"/>
</dbReference>
<keyword evidence="1" id="KW-0560">Oxidoreductase</keyword>
<accession>A0A0X8X1Z1</accession>
<dbReference type="InterPro" id="IPR029044">
    <property type="entry name" value="Nucleotide-diphossugar_trans"/>
</dbReference>
<sequence>MTGIIILAAGSSSRLGKPKQNLIFKGKTLLQRAIETAIASVCEPVMVILGGNAAVIEPTIKNYDINIIHNPEWDEGMSSAIRTGISGLLKIEPNIQSVILMLCDQPFTDTYLLNHLIMANEEQGITACSYNNTTGPPVLFDAVYFNELLLLKGAEGAKKVIRKYPDKVIKILFPLGSVDIDTIEDFEQLNRE</sequence>
<evidence type="ECO:0000313" key="1">
    <source>
        <dbReference type="EMBL" id="BAU54155.1"/>
    </source>
</evidence>
<dbReference type="CDD" id="cd04182">
    <property type="entry name" value="GT_2_like_f"/>
    <property type="match status" value="1"/>
</dbReference>
<gene>
    <name evidence="1" type="primary">nboR</name>
    <name evidence="1" type="ORF">MgSA37_02327</name>
</gene>
<name>A0A0X8X1Z1_9SPHI</name>
<dbReference type="PANTHER" id="PTHR43777">
    <property type="entry name" value="MOLYBDENUM COFACTOR CYTIDYLYLTRANSFERASE"/>
    <property type="match status" value="1"/>
</dbReference>
<keyword evidence="2" id="KW-1185">Reference proteome</keyword>
<dbReference type="EC" id="1.1.1.328" evidence="1"/>
<dbReference type="EMBL" id="AP017313">
    <property type="protein sequence ID" value="BAU54155.1"/>
    <property type="molecule type" value="Genomic_DNA"/>
</dbReference>
<dbReference type="SUPFAM" id="SSF53448">
    <property type="entry name" value="Nucleotide-diphospho-sugar transferases"/>
    <property type="match status" value="1"/>
</dbReference>
<dbReference type="AlphaFoldDB" id="A0A0X8X1Z1"/>
<dbReference type="GO" id="GO:0061602">
    <property type="term" value="F:molybdenum cofactor cytidylyltransferase activity"/>
    <property type="evidence" value="ECO:0007669"/>
    <property type="project" value="UniProtKB-EC"/>
</dbReference>
<dbReference type="RefSeq" id="WP_096351993.1">
    <property type="nucleotide sequence ID" value="NZ_AP017313.1"/>
</dbReference>
<dbReference type="OrthoDB" id="9779263at2"/>
<proteinExistence type="predicted"/>
<dbReference type="GO" id="GO:0016491">
    <property type="term" value="F:oxidoreductase activity"/>
    <property type="evidence" value="ECO:0007669"/>
    <property type="project" value="UniProtKB-KW"/>
</dbReference>
<organism evidence="1 2">
    <name type="scientific">Mucilaginibacter gotjawali</name>
    <dbReference type="NCBI Taxonomy" id="1550579"/>
    <lineage>
        <taxon>Bacteria</taxon>
        <taxon>Pseudomonadati</taxon>
        <taxon>Bacteroidota</taxon>
        <taxon>Sphingobacteriia</taxon>
        <taxon>Sphingobacteriales</taxon>
        <taxon>Sphingobacteriaceae</taxon>
        <taxon>Mucilaginibacter</taxon>
    </lineage>
</organism>
<dbReference type="KEGG" id="mgot:MgSA37_02327"/>
<dbReference type="InterPro" id="IPR025877">
    <property type="entry name" value="MobA-like_NTP_Trfase"/>
</dbReference>
<dbReference type="PANTHER" id="PTHR43777:SF1">
    <property type="entry name" value="MOLYBDENUM COFACTOR CYTIDYLYLTRANSFERASE"/>
    <property type="match status" value="1"/>
</dbReference>
<dbReference type="Proteomes" id="UP000218263">
    <property type="component" value="Chromosome"/>
</dbReference>
<reference evidence="1 2" key="1">
    <citation type="submission" date="2015-12" db="EMBL/GenBank/DDBJ databases">
        <title>Genome sequence of Mucilaginibacter gotjawali.</title>
        <authorList>
            <person name="Lee J.S."/>
            <person name="Lee K.C."/>
            <person name="Kim K.K."/>
            <person name="Lee B.W."/>
        </authorList>
    </citation>
    <scope>NUCLEOTIDE SEQUENCE [LARGE SCALE GENOMIC DNA]</scope>
    <source>
        <strain evidence="1 2">SA3-7</strain>
    </source>
</reference>
<evidence type="ECO:0000313" key="2">
    <source>
        <dbReference type="Proteomes" id="UP000218263"/>
    </source>
</evidence>
<dbReference type="Pfam" id="PF12804">
    <property type="entry name" value="NTP_transf_3"/>
    <property type="match status" value="1"/>
</dbReference>
<protein>
    <submittedName>
        <fullName evidence="1">Nicotine blue oxidoreductase</fullName>
        <ecNumber evidence="1">1.1.1.328</ecNumber>
    </submittedName>
</protein>